<dbReference type="STRING" id="1802271.A3C11_00030"/>
<keyword evidence="2" id="KW-1133">Transmembrane helix</keyword>
<name>A0A1G2KRG4_9BACT</name>
<sequence>MKKFLNAFNFLGKALLLIVLLIFGWVFINATNLIKGKKAADKNGDSNSMWGPDSANADAPPPPGGGGTCPHVALWDGNKFCIENDFLLGKPQSFAVDQKLIRGLYEQGLVGPDLMKFSSPMKKYNGKIALQLQEIEEEETFVDSLQLIRVIHPAKSEVIPNVNFNQYHVFSEGALEKNTHQPQRVTRHNGEDVTLRFRDIHFLSGLSVISKENTFNSQDMVTFTFSGLRNDQDPLVIIQACFRDWMMGPGPVSSAPVLFSFLNRRMLTRAASLLTGALYMALGTEHAAGVFALAPLFMGMQTHCIKFSYADAAGCEHIVTIHDPRDWRYATEAISFPREAVRNDGTMVVKAEFTKRHALRFVGVTQGGEEIVRREEALNVTGATHSREGNLGDILTRKDTRYAHMIPGDTIDLTFEDPHLEIRNNDEQETYLMQSSGFYTSLSSKYRQIAGDWQSGLSPEARAHYQELTALRS</sequence>
<feature type="transmembrane region" description="Helical" evidence="2">
    <location>
        <begin position="7"/>
        <end position="28"/>
    </location>
</feature>
<comment type="caution">
    <text evidence="3">The sequence shown here is derived from an EMBL/GenBank/DDBJ whole genome shotgun (WGS) entry which is preliminary data.</text>
</comment>
<evidence type="ECO:0000313" key="3">
    <source>
        <dbReference type="EMBL" id="OHA02016.1"/>
    </source>
</evidence>
<protein>
    <submittedName>
        <fullName evidence="3">Uncharacterized protein</fullName>
    </submittedName>
</protein>
<accession>A0A1G2KRG4</accession>
<dbReference type="Proteomes" id="UP000177362">
    <property type="component" value="Unassembled WGS sequence"/>
</dbReference>
<reference evidence="3 4" key="1">
    <citation type="journal article" date="2016" name="Nat. Commun.">
        <title>Thousands of microbial genomes shed light on interconnected biogeochemical processes in an aquifer system.</title>
        <authorList>
            <person name="Anantharaman K."/>
            <person name="Brown C.T."/>
            <person name="Hug L.A."/>
            <person name="Sharon I."/>
            <person name="Castelle C.J."/>
            <person name="Probst A.J."/>
            <person name="Thomas B.C."/>
            <person name="Singh A."/>
            <person name="Wilkins M.J."/>
            <person name="Karaoz U."/>
            <person name="Brodie E.L."/>
            <person name="Williams K.H."/>
            <person name="Hubbard S.S."/>
            <person name="Banfield J.F."/>
        </authorList>
    </citation>
    <scope>NUCLEOTIDE SEQUENCE [LARGE SCALE GENOMIC DNA]</scope>
</reference>
<evidence type="ECO:0000256" key="2">
    <source>
        <dbReference type="SAM" id="Phobius"/>
    </source>
</evidence>
<evidence type="ECO:0000313" key="4">
    <source>
        <dbReference type="Proteomes" id="UP000177362"/>
    </source>
</evidence>
<feature type="region of interest" description="Disordered" evidence="1">
    <location>
        <begin position="38"/>
        <end position="68"/>
    </location>
</feature>
<gene>
    <name evidence="3" type="ORF">A3C11_00030</name>
</gene>
<keyword evidence="2" id="KW-0812">Transmembrane</keyword>
<dbReference type="EMBL" id="MHQJ01000002">
    <property type="protein sequence ID" value="OHA02016.1"/>
    <property type="molecule type" value="Genomic_DNA"/>
</dbReference>
<evidence type="ECO:0000256" key="1">
    <source>
        <dbReference type="SAM" id="MobiDB-lite"/>
    </source>
</evidence>
<dbReference type="AlphaFoldDB" id="A0A1G2KRG4"/>
<organism evidence="3 4">
    <name type="scientific">Candidatus Sungbacteria bacterium RIFCSPHIGHO2_02_FULL_49_12</name>
    <dbReference type="NCBI Taxonomy" id="1802271"/>
    <lineage>
        <taxon>Bacteria</taxon>
        <taxon>Candidatus Sungiibacteriota</taxon>
    </lineage>
</organism>
<proteinExistence type="predicted"/>
<keyword evidence="2" id="KW-0472">Membrane</keyword>